<reference evidence="4" key="1">
    <citation type="journal article" date="2014" name="Microb. Cell Fact.">
        <title>Exploiting Issatchenkia orientalis SD108 for succinic acid production.</title>
        <authorList>
            <person name="Xiao H."/>
            <person name="Shao Z."/>
            <person name="Jiang Y."/>
            <person name="Dole S."/>
            <person name="Zhao H."/>
        </authorList>
    </citation>
    <scope>NUCLEOTIDE SEQUENCE [LARGE SCALE GENOMIC DNA]</scope>
    <source>
        <strain evidence="4">SD108</strain>
    </source>
</reference>
<proteinExistence type="predicted"/>
<dbReference type="PANTHER" id="PTHR42850:SF4">
    <property type="entry name" value="ZINC-DEPENDENT ENDOPOLYPHOSPHATASE"/>
    <property type="match status" value="1"/>
</dbReference>
<dbReference type="InterPro" id="IPR029052">
    <property type="entry name" value="Metallo-depent_PP-like"/>
</dbReference>
<feature type="transmembrane region" description="Helical" evidence="1">
    <location>
        <begin position="37"/>
        <end position="62"/>
    </location>
</feature>
<sequence>MTGEQTPLINSNDEYYIETEYDSILPQFVRKSKPIKYMLLVLVTGFVLLLVYVMVVVLPSVVPDAVSIPDFSMVKSTGIYLRPLVAEKKDKPEDPDDPVKIIPDFKHLDFLDESNPILREHLDKLRKWDPNFDNKIAKKRMILIGDVHGSLHELKRFLSHVNYDGGKEDYVLLLGDFVNKGPDSIGVINYIMENNIDCVLGNHDLAMLKRYIQLHNVQAPVFKNKNGYEDSHLSLREHFKFDDLMKIAKKLTPEHMRFLSSLSAIKTLGPVPRFNNKKQSRHAEFPAQGYAVHAGLMWDRDIDNQEIEDVTTMRDLLPPFWNVSTEDTKTKIGGVKSVPWTKVWNEVQHECYSEELEKVNDSTLTIGSKVFYGHAAGRGVTLKDFSTGLDSGCVYGKQLTGTIIWAQMSSHREPKIVYKQMVVDINC</sequence>
<keyword evidence="1" id="KW-0812">Transmembrane</keyword>
<dbReference type="InterPro" id="IPR004843">
    <property type="entry name" value="Calcineurin-like_PHP"/>
</dbReference>
<dbReference type="GO" id="GO:0000298">
    <property type="term" value="F:endopolyphosphatase activity"/>
    <property type="evidence" value="ECO:0007669"/>
    <property type="project" value="TreeGrafter"/>
</dbReference>
<evidence type="ECO:0000259" key="2">
    <source>
        <dbReference type="Pfam" id="PF00149"/>
    </source>
</evidence>
<dbReference type="Proteomes" id="UP000029867">
    <property type="component" value="Unassembled WGS sequence"/>
</dbReference>
<dbReference type="PANTHER" id="PTHR42850">
    <property type="entry name" value="METALLOPHOSPHOESTERASE"/>
    <property type="match status" value="1"/>
</dbReference>
<dbReference type="GO" id="GO:0006798">
    <property type="term" value="P:polyphosphate catabolic process"/>
    <property type="evidence" value="ECO:0007669"/>
    <property type="project" value="TreeGrafter"/>
</dbReference>
<dbReference type="EMBL" id="JQFK01000018">
    <property type="protein sequence ID" value="KGK38590.1"/>
    <property type="molecule type" value="Genomic_DNA"/>
</dbReference>
<keyword evidence="1" id="KW-0472">Membrane</keyword>
<accession>A0A099P113</accession>
<dbReference type="Gene3D" id="3.60.21.10">
    <property type="match status" value="1"/>
</dbReference>
<dbReference type="GO" id="GO:0016791">
    <property type="term" value="F:phosphatase activity"/>
    <property type="evidence" value="ECO:0007669"/>
    <property type="project" value="TreeGrafter"/>
</dbReference>
<evidence type="ECO:0000313" key="3">
    <source>
        <dbReference type="EMBL" id="KGK38590.1"/>
    </source>
</evidence>
<keyword evidence="1" id="KW-1133">Transmembrane helix</keyword>
<dbReference type="SUPFAM" id="SSF56300">
    <property type="entry name" value="Metallo-dependent phosphatases"/>
    <property type="match status" value="1"/>
</dbReference>
<feature type="domain" description="Calcineurin-like phosphoesterase" evidence="2">
    <location>
        <begin position="140"/>
        <end position="246"/>
    </location>
</feature>
<protein>
    <recommendedName>
        <fullName evidence="2">Calcineurin-like phosphoesterase domain-containing protein</fullName>
    </recommendedName>
</protein>
<comment type="caution">
    <text evidence="3">The sequence shown here is derived from an EMBL/GenBank/DDBJ whole genome shotgun (WGS) entry which is preliminary data.</text>
</comment>
<dbReference type="Pfam" id="PF00149">
    <property type="entry name" value="Metallophos"/>
    <property type="match status" value="1"/>
</dbReference>
<dbReference type="HOGENOM" id="CLU_023125_0_1_1"/>
<dbReference type="GO" id="GO:0005737">
    <property type="term" value="C:cytoplasm"/>
    <property type="evidence" value="ECO:0007669"/>
    <property type="project" value="TreeGrafter"/>
</dbReference>
<dbReference type="InterPro" id="IPR050126">
    <property type="entry name" value="Ap4A_hydrolase"/>
</dbReference>
<organism evidence="3 4">
    <name type="scientific">Pichia kudriavzevii</name>
    <name type="common">Yeast</name>
    <name type="synonym">Issatchenkia orientalis</name>
    <dbReference type="NCBI Taxonomy" id="4909"/>
    <lineage>
        <taxon>Eukaryota</taxon>
        <taxon>Fungi</taxon>
        <taxon>Dikarya</taxon>
        <taxon>Ascomycota</taxon>
        <taxon>Saccharomycotina</taxon>
        <taxon>Pichiomycetes</taxon>
        <taxon>Pichiales</taxon>
        <taxon>Pichiaceae</taxon>
        <taxon>Pichia</taxon>
    </lineage>
</organism>
<evidence type="ECO:0000256" key="1">
    <source>
        <dbReference type="SAM" id="Phobius"/>
    </source>
</evidence>
<dbReference type="eggNOG" id="KOG0371">
    <property type="taxonomic scope" value="Eukaryota"/>
</dbReference>
<gene>
    <name evidence="3" type="ORF">JL09_g2320</name>
</gene>
<name>A0A099P113_PICKU</name>
<dbReference type="VEuPathDB" id="FungiDB:C5L36_0B08560"/>
<dbReference type="AlphaFoldDB" id="A0A099P113"/>
<evidence type="ECO:0000313" key="4">
    <source>
        <dbReference type="Proteomes" id="UP000029867"/>
    </source>
</evidence>